<dbReference type="AlphaFoldDB" id="A0A918E2C8"/>
<reference evidence="1" key="1">
    <citation type="journal article" date="2014" name="Int. J. Syst. Evol. Microbiol.">
        <title>Complete genome sequence of Corynebacterium casei LMG S-19264T (=DSM 44701T), isolated from a smear-ripened cheese.</title>
        <authorList>
            <consortium name="US DOE Joint Genome Institute (JGI-PGF)"/>
            <person name="Walter F."/>
            <person name="Albersmeier A."/>
            <person name="Kalinowski J."/>
            <person name="Ruckert C."/>
        </authorList>
    </citation>
    <scope>NUCLEOTIDE SEQUENCE</scope>
    <source>
        <strain evidence="1">CGMCC 4.7201</strain>
    </source>
</reference>
<proteinExistence type="predicted"/>
<dbReference type="SUPFAM" id="SSF53474">
    <property type="entry name" value="alpha/beta-Hydrolases"/>
    <property type="match status" value="1"/>
</dbReference>
<comment type="caution">
    <text evidence="1">The sequence shown here is derived from an EMBL/GenBank/DDBJ whole genome shotgun (WGS) entry which is preliminary data.</text>
</comment>
<accession>A0A918E2C8</accession>
<dbReference type="EMBL" id="BMMS01000042">
    <property type="protein sequence ID" value="GGO98981.1"/>
    <property type="molecule type" value="Genomic_DNA"/>
</dbReference>
<name>A0A918E2C8_9ACTN</name>
<evidence type="ECO:0000313" key="2">
    <source>
        <dbReference type="Proteomes" id="UP000641932"/>
    </source>
</evidence>
<dbReference type="Proteomes" id="UP000641932">
    <property type="component" value="Unassembled WGS sequence"/>
</dbReference>
<dbReference type="Gene3D" id="3.40.50.1820">
    <property type="entry name" value="alpha/beta hydrolase"/>
    <property type="match status" value="1"/>
</dbReference>
<evidence type="ECO:0000313" key="1">
    <source>
        <dbReference type="EMBL" id="GGO98981.1"/>
    </source>
</evidence>
<sequence length="87" mass="9396">MWPRPAAAFWPPISSAWATPASPTSPTPSTYPARYLDAWFDALGPAQAASPVVHDWGGTLAFDRAARRPRRVRSLAFTETIICALAG</sequence>
<protein>
    <submittedName>
        <fullName evidence="1">Uncharacterized protein</fullName>
    </submittedName>
</protein>
<gene>
    <name evidence="1" type="ORF">GCM10012280_64370</name>
</gene>
<organism evidence="1 2">
    <name type="scientific">Wenjunlia tyrosinilytica</name>
    <dbReference type="NCBI Taxonomy" id="1544741"/>
    <lineage>
        <taxon>Bacteria</taxon>
        <taxon>Bacillati</taxon>
        <taxon>Actinomycetota</taxon>
        <taxon>Actinomycetes</taxon>
        <taxon>Kitasatosporales</taxon>
        <taxon>Streptomycetaceae</taxon>
        <taxon>Wenjunlia</taxon>
    </lineage>
</organism>
<dbReference type="InterPro" id="IPR029058">
    <property type="entry name" value="AB_hydrolase_fold"/>
</dbReference>
<reference evidence="1" key="2">
    <citation type="submission" date="2020-09" db="EMBL/GenBank/DDBJ databases">
        <authorList>
            <person name="Sun Q."/>
            <person name="Zhou Y."/>
        </authorList>
    </citation>
    <scope>NUCLEOTIDE SEQUENCE</scope>
    <source>
        <strain evidence="1">CGMCC 4.7201</strain>
    </source>
</reference>
<keyword evidence="2" id="KW-1185">Reference proteome</keyword>